<keyword evidence="1" id="KW-1133">Transmembrane helix</keyword>
<reference evidence="2" key="1">
    <citation type="journal article" date="2020" name="Nature">
        <title>Giant virus diversity and host interactions through global metagenomics.</title>
        <authorList>
            <person name="Schulz F."/>
            <person name="Roux S."/>
            <person name="Paez-Espino D."/>
            <person name="Jungbluth S."/>
            <person name="Walsh D.A."/>
            <person name="Denef V.J."/>
            <person name="McMahon K.D."/>
            <person name="Konstantinidis K.T."/>
            <person name="Eloe-Fadrosh E.A."/>
            <person name="Kyrpides N.C."/>
            <person name="Woyke T."/>
        </authorList>
    </citation>
    <scope>NUCLEOTIDE SEQUENCE</scope>
    <source>
        <strain evidence="2">GVMAG-M-3300009159-65</strain>
    </source>
</reference>
<feature type="transmembrane region" description="Helical" evidence="1">
    <location>
        <begin position="6"/>
        <end position="23"/>
    </location>
</feature>
<name>A0A6C0EUN6_9ZZZZ</name>
<dbReference type="AlphaFoldDB" id="A0A6C0EUN6"/>
<dbReference type="Gene3D" id="2.60.120.200">
    <property type="match status" value="1"/>
</dbReference>
<dbReference type="SUPFAM" id="SSF49899">
    <property type="entry name" value="Concanavalin A-like lectins/glucanases"/>
    <property type="match status" value="1"/>
</dbReference>
<dbReference type="InterPro" id="IPR013320">
    <property type="entry name" value="ConA-like_dom_sf"/>
</dbReference>
<proteinExistence type="predicted"/>
<protein>
    <submittedName>
        <fullName evidence="2">Uncharacterized protein</fullName>
    </submittedName>
</protein>
<sequence length="264" mass="29730">MDTGTFSMILFILVATIGSYLVLTDAVEGRAKMILIVVIAIIIIMLILNLGLFSSSKKIVDSPVAGNSVVKPLSKYNYTASYSLSTWIYVNDWNLYNGTNKDIISRKLDGVNSNPGLYLDPYENQLNIEIQVGQTSPTTQTINVPNINTQKWVNITCCFDDSHVDTYLNGKLVKTYIPANVLYYPTLEADSTKLDFNILPNKRGFSGFLSNTSYYDYFLSPQDSWNIYQKGFSSNMLGNYLNKYNASFTFYKDQNVVGEPVFIM</sequence>
<dbReference type="Pfam" id="PF13385">
    <property type="entry name" value="Laminin_G_3"/>
    <property type="match status" value="1"/>
</dbReference>
<organism evidence="2">
    <name type="scientific">viral metagenome</name>
    <dbReference type="NCBI Taxonomy" id="1070528"/>
    <lineage>
        <taxon>unclassified sequences</taxon>
        <taxon>metagenomes</taxon>
        <taxon>organismal metagenomes</taxon>
    </lineage>
</organism>
<dbReference type="EMBL" id="MN738933">
    <property type="protein sequence ID" value="QHT32233.1"/>
    <property type="molecule type" value="Genomic_DNA"/>
</dbReference>
<evidence type="ECO:0000256" key="1">
    <source>
        <dbReference type="SAM" id="Phobius"/>
    </source>
</evidence>
<feature type="transmembrane region" description="Helical" evidence="1">
    <location>
        <begin position="35"/>
        <end position="53"/>
    </location>
</feature>
<evidence type="ECO:0000313" key="2">
    <source>
        <dbReference type="EMBL" id="QHT32233.1"/>
    </source>
</evidence>
<keyword evidence="1" id="KW-0812">Transmembrane</keyword>
<accession>A0A6C0EUN6</accession>
<keyword evidence="1" id="KW-0472">Membrane</keyword>